<gene>
    <name evidence="1" type="ORF">NJ959_07560</name>
</gene>
<dbReference type="Proteomes" id="UP001204953">
    <property type="component" value="Unassembled WGS sequence"/>
</dbReference>
<organism evidence="1 2">
    <name type="scientific">Limnofasciculus baicalensis BBK-W-15</name>
    <dbReference type="NCBI Taxonomy" id="2699891"/>
    <lineage>
        <taxon>Bacteria</taxon>
        <taxon>Bacillati</taxon>
        <taxon>Cyanobacteriota</taxon>
        <taxon>Cyanophyceae</taxon>
        <taxon>Coleofasciculales</taxon>
        <taxon>Coleofasciculaceae</taxon>
        <taxon>Limnofasciculus</taxon>
        <taxon>Limnofasciculus baicalensis</taxon>
    </lineage>
</organism>
<accession>A0AAE3GPK8</accession>
<dbReference type="EMBL" id="JAMZMM010000049">
    <property type="protein sequence ID" value="MCP2728330.1"/>
    <property type="molecule type" value="Genomic_DNA"/>
</dbReference>
<name>A0AAE3GPK8_9CYAN</name>
<reference evidence="1" key="1">
    <citation type="submission" date="2022-06" db="EMBL/GenBank/DDBJ databases">
        <title>New cyanobacteria of genus Symplocastrum in benthos of Lake Baikal.</title>
        <authorList>
            <person name="Sorokovikova E."/>
            <person name="Tikhonova I."/>
            <person name="Krasnopeev A."/>
            <person name="Evseev P."/>
            <person name="Gladkikh A."/>
            <person name="Belykh O."/>
        </authorList>
    </citation>
    <scope>NUCLEOTIDE SEQUENCE</scope>
    <source>
        <strain evidence="1">BBK-W-15</strain>
    </source>
</reference>
<proteinExistence type="predicted"/>
<protein>
    <submittedName>
        <fullName evidence="1">Uncharacterized protein</fullName>
    </submittedName>
</protein>
<evidence type="ECO:0000313" key="2">
    <source>
        <dbReference type="Proteomes" id="UP001204953"/>
    </source>
</evidence>
<keyword evidence="2" id="KW-1185">Reference proteome</keyword>
<dbReference type="AlphaFoldDB" id="A0AAE3GPK8"/>
<comment type="caution">
    <text evidence="1">The sequence shown here is derived from an EMBL/GenBank/DDBJ whole genome shotgun (WGS) entry which is preliminary data.</text>
</comment>
<sequence length="58" mass="6504">MQQLHTIETNQDVNPGFFCWSEYLAIAIAHHSSTLITARSMEAIALRAIALSPYTKIK</sequence>
<evidence type="ECO:0000313" key="1">
    <source>
        <dbReference type="EMBL" id="MCP2728330.1"/>
    </source>
</evidence>
<dbReference type="RefSeq" id="WP_254011126.1">
    <property type="nucleotide sequence ID" value="NZ_JAMZMM010000049.1"/>
</dbReference>